<dbReference type="PANTHER" id="PTHR22898">
    <property type="entry name" value="UNCHARACTERIZED GLYCOSOL TRANSFERASE-RELATED"/>
    <property type="match status" value="1"/>
</dbReference>
<feature type="signal peptide" evidence="1">
    <location>
        <begin position="1"/>
        <end position="34"/>
    </location>
</feature>
<dbReference type="EMBL" id="GL379822">
    <property type="protein sequence ID" value="EGT48116.1"/>
    <property type="molecule type" value="Genomic_DNA"/>
</dbReference>
<keyword evidence="3" id="KW-1185">Reference proteome</keyword>
<feature type="chain" id="PRO_5003404232" description="L-Fucosyltransferase" evidence="1">
    <location>
        <begin position="35"/>
        <end position="318"/>
    </location>
</feature>
<gene>
    <name evidence="2" type="ORF">CAEBREN_11551</name>
</gene>
<proteinExistence type="predicted"/>
<dbReference type="Proteomes" id="UP000008068">
    <property type="component" value="Unassembled WGS sequence"/>
</dbReference>
<name>G0MZM5_CAEBE</name>
<dbReference type="AlphaFoldDB" id="G0MZM5"/>
<keyword evidence="1" id="KW-0732">Signal</keyword>
<organism evidence="3">
    <name type="scientific">Caenorhabditis brenneri</name>
    <name type="common">Nematode worm</name>
    <dbReference type="NCBI Taxonomy" id="135651"/>
    <lineage>
        <taxon>Eukaryota</taxon>
        <taxon>Metazoa</taxon>
        <taxon>Ecdysozoa</taxon>
        <taxon>Nematoda</taxon>
        <taxon>Chromadorea</taxon>
        <taxon>Rhabditida</taxon>
        <taxon>Rhabditina</taxon>
        <taxon>Rhabditomorpha</taxon>
        <taxon>Rhabditoidea</taxon>
        <taxon>Rhabditidae</taxon>
        <taxon>Peloderinae</taxon>
        <taxon>Caenorhabditis</taxon>
    </lineage>
</organism>
<dbReference type="eggNOG" id="ENOG502TDXG">
    <property type="taxonomic scope" value="Eukaryota"/>
</dbReference>
<dbReference type="FunCoup" id="G0MZM5">
    <property type="interactions" value="8"/>
</dbReference>
<dbReference type="HOGENOM" id="CLU_772180_0_0_1"/>
<evidence type="ECO:0000256" key="1">
    <source>
        <dbReference type="SAM" id="SignalP"/>
    </source>
</evidence>
<evidence type="ECO:0008006" key="4">
    <source>
        <dbReference type="Google" id="ProtNLM"/>
    </source>
</evidence>
<protein>
    <recommendedName>
        <fullName evidence="4">L-Fucosyltransferase</fullName>
    </recommendedName>
</protein>
<accession>G0MZM5</accession>
<sequence length="318" mass="36563">MFSRRTSRINTVILFIVVAIVLLIFLGAQPRTSAQKTIQFHHTNGEIGDQLFSLFSHIGVARTIGRIPTINTVNNSQLIEQLSQVVVVRFPSILQQFSIVIQPPTPVNGHLGSDNNSYEDPLQIFSEYATFSIMVEGNGFKSFKYFDHLRKEIRLWMLGNAENVQEAKNLLSESLRDNFKICVHTTTETEGNATIKATSRLLNHYLKEVDRLMLVVSTTDPKISRRVFQDPRISKYDIETFSLINSPPELQLTFSRIYCDVVFMTSAYSSFGWWMGYLSKKEDSHVFYFDPEVFPESKKTNPKDYFPPQWKKISKKVV</sequence>
<evidence type="ECO:0000313" key="3">
    <source>
        <dbReference type="Proteomes" id="UP000008068"/>
    </source>
</evidence>
<reference evidence="3" key="1">
    <citation type="submission" date="2011-07" db="EMBL/GenBank/DDBJ databases">
        <authorList>
            <consortium name="Caenorhabditis brenneri Sequencing and Analysis Consortium"/>
            <person name="Wilson R.K."/>
        </authorList>
    </citation>
    <scope>NUCLEOTIDE SEQUENCE [LARGE SCALE GENOMIC DNA]</scope>
    <source>
        <strain evidence="3">PB2801</strain>
    </source>
</reference>
<dbReference type="InterPro" id="IPR052501">
    <property type="entry name" value="Alpha-1-2_FucT"/>
</dbReference>
<dbReference type="OrthoDB" id="5783752at2759"/>
<evidence type="ECO:0000313" key="2">
    <source>
        <dbReference type="EMBL" id="EGT48116.1"/>
    </source>
</evidence>
<dbReference type="STRING" id="135651.G0MZM5"/>
<dbReference type="PANTHER" id="PTHR22898:SF5">
    <property type="entry name" value="PROTEIN CBG02648"/>
    <property type="match status" value="1"/>
</dbReference>
<dbReference type="InParanoid" id="G0MZM5"/>